<keyword evidence="9" id="KW-1133">Transmembrane helix</keyword>
<sequence length="508" mass="57528">MVLPKLLEGASSFNVQTVVLFVVVLLLTIAWIRRPRNLPPGPPAWPIIGNTRGLQKGAMHLVMTDWARQYGRIMSVWMGPRLAVVLNDIEAVKEALTKQADSFSKRYVTPRARISLSVKGSFILSNGEVWKERRRFGLSAMRTLGMGKRSVEHKITEEARHLLECFDGEGEKPFDPEHAILNAVSNIICMISFGYRFEYSDPKFARLIKLVKLNLSGSSFAMLGNLFPFLFYTPLYRENRDRLQAIAVFIKEVVKEHKESFDPNDIRDIIDMCLLEIQQVEKTGEAGDKTGGEGDCEPVLSQETIWRGIYDLFLAGTDTTTNTLMWLLIYMAVHPDVQKAVQKEIDDVIGSDRQPTFEDRNQMPYTNAVLLETLRVRPVAPNALPHETVNETRLLGFTLPAKTIVYVNIWAIHQDPTCWKDPEKFNPSRFLSQGGKTVERPEALIPFGLGRRICMGETLAKMEMFLFFVNLLQRFTFSLPTGKPRPSLDGVAGITLSPHPYEVIATKR</sequence>
<protein>
    <recommendedName>
        <fullName evidence="12">Cytochrome P450</fullName>
    </recommendedName>
</protein>
<dbReference type="PROSITE" id="PS00086">
    <property type="entry name" value="CYTOCHROME_P450"/>
    <property type="match status" value="1"/>
</dbReference>
<accession>A0A913Z355</accession>
<evidence type="ECO:0000256" key="2">
    <source>
        <dbReference type="ARBA" id="ARBA00010617"/>
    </source>
</evidence>
<dbReference type="AlphaFoldDB" id="A0A913Z355"/>
<keyword evidence="7 8" id="KW-0349">Heme</keyword>
<evidence type="ECO:0000256" key="7">
    <source>
        <dbReference type="PIRSR" id="PIRSR602401-1"/>
    </source>
</evidence>
<dbReference type="PANTHER" id="PTHR24300">
    <property type="entry name" value="CYTOCHROME P450 508A4-RELATED"/>
    <property type="match status" value="1"/>
</dbReference>
<keyword evidence="6 9" id="KW-0472">Membrane</keyword>
<evidence type="ECO:0000256" key="3">
    <source>
        <dbReference type="ARBA" id="ARBA00022723"/>
    </source>
</evidence>
<evidence type="ECO:0000256" key="8">
    <source>
        <dbReference type="RuleBase" id="RU000461"/>
    </source>
</evidence>
<dbReference type="GO" id="GO:0006805">
    <property type="term" value="P:xenobiotic metabolic process"/>
    <property type="evidence" value="ECO:0007669"/>
    <property type="project" value="TreeGrafter"/>
</dbReference>
<keyword evidence="5 7" id="KW-0408">Iron</keyword>
<dbReference type="GO" id="GO:0006082">
    <property type="term" value="P:organic acid metabolic process"/>
    <property type="evidence" value="ECO:0007669"/>
    <property type="project" value="TreeGrafter"/>
</dbReference>
<dbReference type="GO" id="GO:0016020">
    <property type="term" value="C:membrane"/>
    <property type="evidence" value="ECO:0007669"/>
    <property type="project" value="UniProtKB-SubCell"/>
</dbReference>
<dbReference type="Proteomes" id="UP000887568">
    <property type="component" value="Unplaced"/>
</dbReference>
<dbReference type="FunFam" id="1.10.630.10:FF:000004">
    <property type="entry name" value="cytochrome P450 2D15 isoform X1"/>
    <property type="match status" value="1"/>
</dbReference>
<evidence type="ECO:0000313" key="11">
    <source>
        <dbReference type="Proteomes" id="UP000887568"/>
    </source>
</evidence>
<dbReference type="GeneID" id="119720007"/>
<reference evidence="10" key="1">
    <citation type="submission" date="2022-11" db="UniProtKB">
        <authorList>
            <consortium name="EnsemblMetazoa"/>
        </authorList>
    </citation>
    <scope>IDENTIFICATION</scope>
</reference>
<keyword evidence="9" id="KW-0812">Transmembrane</keyword>
<dbReference type="RefSeq" id="XP_038045431.1">
    <property type="nucleotide sequence ID" value="XM_038189503.1"/>
</dbReference>
<evidence type="ECO:0000256" key="5">
    <source>
        <dbReference type="ARBA" id="ARBA00023004"/>
    </source>
</evidence>
<dbReference type="Gene3D" id="1.10.630.10">
    <property type="entry name" value="Cytochrome P450"/>
    <property type="match status" value="1"/>
</dbReference>
<comment type="subcellular location">
    <subcellularLocation>
        <location evidence="1">Membrane</location>
    </subcellularLocation>
</comment>
<dbReference type="InterPro" id="IPR001128">
    <property type="entry name" value="Cyt_P450"/>
</dbReference>
<dbReference type="InterPro" id="IPR002401">
    <property type="entry name" value="Cyt_P450_E_grp-I"/>
</dbReference>
<organism evidence="10 11">
    <name type="scientific">Patiria miniata</name>
    <name type="common">Bat star</name>
    <name type="synonym">Asterina miniata</name>
    <dbReference type="NCBI Taxonomy" id="46514"/>
    <lineage>
        <taxon>Eukaryota</taxon>
        <taxon>Metazoa</taxon>
        <taxon>Echinodermata</taxon>
        <taxon>Eleutherozoa</taxon>
        <taxon>Asterozoa</taxon>
        <taxon>Asteroidea</taxon>
        <taxon>Valvatacea</taxon>
        <taxon>Valvatida</taxon>
        <taxon>Asterinidae</taxon>
        <taxon>Patiria</taxon>
    </lineage>
</organism>
<evidence type="ECO:0000313" key="10">
    <source>
        <dbReference type="EnsemblMetazoa" id="XP_038045431.1"/>
    </source>
</evidence>
<evidence type="ECO:0000256" key="9">
    <source>
        <dbReference type="SAM" id="Phobius"/>
    </source>
</evidence>
<dbReference type="PANTHER" id="PTHR24300:SF397">
    <property type="entry name" value="CYTOCHROME P450 2U1"/>
    <property type="match status" value="1"/>
</dbReference>
<feature type="transmembrane region" description="Helical" evidence="9">
    <location>
        <begin position="12"/>
        <end position="32"/>
    </location>
</feature>
<dbReference type="GO" id="GO:0005506">
    <property type="term" value="F:iron ion binding"/>
    <property type="evidence" value="ECO:0007669"/>
    <property type="project" value="InterPro"/>
</dbReference>
<comment type="cofactor">
    <cofactor evidence="7">
        <name>heme</name>
        <dbReference type="ChEBI" id="CHEBI:30413"/>
    </cofactor>
</comment>
<dbReference type="OrthoDB" id="1844152at2759"/>
<dbReference type="InterPro" id="IPR050182">
    <property type="entry name" value="Cytochrome_P450_fam2"/>
</dbReference>
<dbReference type="GO" id="GO:0020037">
    <property type="term" value="F:heme binding"/>
    <property type="evidence" value="ECO:0007669"/>
    <property type="project" value="InterPro"/>
</dbReference>
<dbReference type="GO" id="GO:0008395">
    <property type="term" value="F:steroid hydroxylase activity"/>
    <property type="evidence" value="ECO:0007669"/>
    <property type="project" value="TreeGrafter"/>
</dbReference>
<keyword evidence="11" id="KW-1185">Reference proteome</keyword>
<keyword evidence="4 8" id="KW-0560">Oxidoreductase</keyword>
<feature type="binding site" description="axial binding residue" evidence="7">
    <location>
        <position position="454"/>
    </location>
    <ligand>
        <name>heme</name>
        <dbReference type="ChEBI" id="CHEBI:30413"/>
    </ligand>
    <ligandPart>
        <name>Fe</name>
        <dbReference type="ChEBI" id="CHEBI:18248"/>
    </ligandPart>
</feature>
<dbReference type="Pfam" id="PF00067">
    <property type="entry name" value="p450"/>
    <property type="match status" value="1"/>
</dbReference>
<dbReference type="InterPro" id="IPR017972">
    <property type="entry name" value="Cyt_P450_CS"/>
</dbReference>
<evidence type="ECO:0000256" key="4">
    <source>
        <dbReference type="ARBA" id="ARBA00023002"/>
    </source>
</evidence>
<evidence type="ECO:0008006" key="12">
    <source>
        <dbReference type="Google" id="ProtNLM"/>
    </source>
</evidence>
<proteinExistence type="inferred from homology"/>
<dbReference type="OMA" id="WSNIELP"/>
<evidence type="ECO:0000256" key="6">
    <source>
        <dbReference type="ARBA" id="ARBA00023136"/>
    </source>
</evidence>
<dbReference type="EnsemblMetazoa" id="XM_038189503.1">
    <property type="protein sequence ID" value="XP_038045431.1"/>
    <property type="gene ID" value="LOC119720007"/>
</dbReference>
<keyword evidence="8" id="KW-0503">Monooxygenase</keyword>
<keyword evidence="3 7" id="KW-0479">Metal-binding</keyword>
<dbReference type="PRINTS" id="PR00463">
    <property type="entry name" value="EP450I"/>
</dbReference>
<comment type="similarity">
    <text evidence="2 8">Belongs to the cytochrome P450 family.</text>
</comment>
<dbReference type="PRINTS" id="PR00385">
    <property type="entry name" value="P450"/>
</dbReference>
<name>A0A913Z355_PATMI</name>
<evidence type="ECO:0000256" key="1">
    <source>
        <dbReference type="ARBA" id="ARBA00004370"/>
    </source>
</evidence>
<dbReference type="InterPro" id="IPR036396">
    <property type="entry name" value="Cyt_P450_sf"/>
</dbReference>
<dbReference type="GO" id="GO:0016712">
    <property type="term" value="F:oxidoreductase activity, acting on paired donors, with incorporation or reduction of molecular oxygen, reduced flavin or flavoprotein as one donor, and incorporation of one atom of oxygen"/>
    <property type="evidence" value="ECO:0007669"/>
    <property type="project" value="TreeGrafter"/>
</dbReference>
<dbReference type="GO" id="GO:0005737">
    <property type="term" value="C:cytoplasm"/>
    <property type="evidence" value="ECO:0007669"/>
    <property type="project" value="TreeGrafter"/>
</dbReference>
<dbReference type="SUPFAM" id="SSF48264">
    <property type="entry name" value="Cytochrome P450"/>
    <property type="match status" value="1"/>
</dbReference>